<dbReference type="RefSeq" id="WP_164694627.1">
    <property type="nucleotide sequence ID" value="NZ_JAAIKB010000004.1"/>
</dbReference>
<comment type="caution">
    <text evidence="9">The sequence shown here is derived from an EMBL/GenBank/DDBJ whole genome shotgun (WGS) entry which is preliminary data.</text>
</comment>
<dbReference type="PROSITE" id="PS50885">
    <property type="entry name" value="HAMP"/>
    <property type="match status" value="1"/>
</dbReference>
<evidence type="ECO:0000256" key="3">
    <source>
        <dbReference type="PROSITE-ProRule" id="PRU00284"/>
    </source>
</evidence>
<dbReference type="PROSITE" id="PS50111">
    <property type="entry name" value="CHEMOTAXIS_TRANSDUC_2"/>
    <property type="match status" value="1"/>
</dbReference>
<comment type="similarity">
    <text evidence="2">Belongs to the methyl-accepting chemotaxis (MCP) protein family.</text>
</comment>
<dbReference type="AlphaFoldDB" id="A0A6M1LKA2"/>
<feature type="domain" description="HAMP" evidence="8">
    <location>
        <begin position="208"/>
        <end position="260"/>
    </location>
</feature>
<dbReference type="SMART" id="SM00304">
    <property type="entry name" value="HAMP"/>
    <property type="match status" value="2"/>
</dbReference>
<gene>
    <name evidence="9" type="ORF">G3576_11920</name>
</gene>
<evidence type="ECO:0000256" key="5">
    <source>
        <dbReference type="SAM" id="MobiDB-lite"/>
    </source>
</evidence>
<feature type="transmembrane region" description="Helical" evidence="6">
    <location>
        <begin position="186"/>
        <end position="208"/>
    </location>
</feature>
<dbReference type="EMBL" id="JAAIKB010000004">
    <property type="protein sequence ID" value="NGM20721.1"/>
    <property type="molecule type" value="Genomic_DNA"/>
</dbReference>
<keyword evidence="4" id="KW-0175">Coiled coil</keyword>
<keyword evidence="6" id="KW-0472">Membrane</keyword>
<evidence type="ECO:0000256" key="4">
    <source>
        <dbReference type="SAM" id="Coils"/>
    </source>
</evidence>
<feature type="compositionally biased region" description="Basic and acidic residues" evidence="5">
    <location>
        <begin position="359"/>
        <end position="368"/>
    </location>
</feature>
<dbReference type="InterPro" id="IPR004089">
    <property type="entry name" value="MCPsignal_dom"/>
</dbReference>
<feature type="domain" description="Methyl-accepting transducer" evidence="7">
    <location>
        <begin position="304"/>
        <end position="519"/>
    </location>
</feature>
<keyword evidence="6" id="KW-0812">Transmembrane</keyword>
<dbReference type="Gene3D" id="1.10.287.950">
    <property type="entry name" value="Methyl-accepting chemotaxis protein"/>
    <property type="match status" value="1"/>
</dbReference>
<dbReference type="PANTHER" id="PTHR43531:SF11">
    <property type="entry name" value="METHYL-ACCEPTING CHEMOTAXIS PROTEIN 3"/>
    <property type="match status" value="1"/>
</dbReference>
<evidence type="ECO:0000313" key="9">
    <source>
        <dbReference type="EMBL" id="NGM20721.1"/>
    </source>
</evidence>
<evidence type="ECO:0000259" key="7">
    <source>
        <dbReference type="PROSITE" id="PS50111"/>
    </source>
</evidence>
<accession>A0A6M1LKA2</accession>
<dbReference type="PRINTS" id="PR00260">
    <property type="entry name" value="CHEMTRNSDUCR"/>
</dbReference>
<dbReference type="GO" id="GO:0004888">
    <property type="term" value="F:transmembrane signaling receptor activity"/>
    <property type="evidence" value="ECO:0007669"/>
    <property type="project" value="InterPro"/>
</dbReference>
<dbReference type="Pfam" id="PF00015">
    <property type="entry name" value="MCPsignal"/>
    <property type="match status" value="1"/>
</dbReference>
<dbReference type="PANTHER" id="PTHR43531">
    <property type="entry name" value="PROTEIN ICFG"/>
    <property type="match status" value="1"/>
</dbReference>
<dbReference type="GO" id="GO:0006935">
    <property type="term" value="P:chemotaxis"/>
    <property type="evidence" value="ECO:0007669"/>
    <property type="project" value="UniProtKB-KW"/>
</dbReference>
<keyword evidence="10" id="KW-1185">Reference proteome</keyword>
<feature type="coiled-coil region" evidence="4">
    <location>
        <begin position="490"/>
        <end position="517"/>
    </location>
</feature>
<feature type="compositionally biased region" description="Polar residues" evidence="5">
    <location>
        <begin position="315"/>
        <end position="329"/>
    </location>
</feature>
<reference evidence="9 10" key="2">
    <citation type="submission" date="2020-03" db="EMBL/GenBank/DDBJ databases">
        <title>Roseomonas stagni sp. nov., isolated from pond water in Japan.</title>
        <authorList>
            <person name="Furuhata K."/>
            <person name="Miyamoto H."/>
            <person name="Goto K."/>
        </authorList>
    </citation>
    <scope>NUCLEOTIDE SEQUENCE [LARGE SCALE GENOMIC DNA]</scope>
    <source>
        <strain evidence="9 10">PeD5</strain>
    </source>
</reference>
<dbReference type="InterPro" id="IPR024478">
    <property type="entry name" value="HlyB_4HB_MCP"/>
</dbReference>
<name>A0A6M1LKA2_9PROT</name>
<keyword evidence="6" id="KW-1133">Transmembrane helix</keyword>
<organism evidence="9 10">
    <name type="scientific">Falsiroseomonas algicola</name>
    <dbReference type="NCBI Taxonomy" id="2716930"/>
    <lineage>
        <taxon>Bacteria</taxon>
        <taxon>Pseudomonadati</taxon>
        <taxon>Pseudomonadota</taxon>
        <taxon>Alphaproteobacteria</taxon>
        <taxon>Acetobacterales</taxon>
        <taxon>Roseomonadaceae</taxon>
        <taxon>Falsiroseomonas</taxon>
    </lineage>
</organism>
<evidence type="ECO:0000256" key="6">
    <source>
        <dbReference type="SAM" id="Phobius"/>
    </source>
</evidence>
<dbReference type="GO" id="GO:0007165">
    <property type="term" value="P:signal transduction"/>
    <property type="evidence" value="ECO:0007669"/>
    <property type="project" value="UniProtKB-KW"/>
</dbReference>
<dbReference type="SMART" id="SM00283">
    <property type="entry name" value="MA"/>
    <property type="match status" value="1"/>
</dbReference>
<feature type="compositionally biased region" description="Low complexity" evidence="5">
    <location>
        <begin position="576"/>
        <end position="589"/>
    </location>
</feature>
<sequence>MRITVKAKLFAAFGFILLLMAGMVGLGYSGMSSLTNNYEGVLDGAAARVQRSQVAQTDLALLVRAEKNMILSTDRAAVDRFGGEMDQRRQALMQSLDDAIARASEQGRPRWVATREALSQYIQVQDRMRELARAGDQAAAVTLSTTAARQFVTEAMDRLGDVIRINQGIMRDARAAAAEEAAQSKVLLLSIAGIALVIASGAAVWIALSLSRGLGQAVHVANAVAVGDLSQTARVTTNDEVKDLIDAMGRMTEGLRSTAKVAEEIAAGNLAVAAKPLSDKDVMGLALEGMLNKLRAVVSEATTAAQNVASGSQELSSSAEQLAQGATEQASSAEEASASMEEMAANIKQSAENASQTEKIARQSAEDAQRSGAAVSQAVTAMQSIAEKINIVQEIARQTDLLALNAAVEAARAGEHGKGFAVVASEVRKLAERSQAAAAEISTLSSNTVKTAQEAGDMLQRLVPDIKRTAELVEEISAACREQDLGAGQINQAIQQLDKVTQQNASASEEVSATSEELSTQAEVLQSTIAYFRLGEAEGPRVAPVAESRAVSFARPQAKPAVRRDQPIKAKPARPNGAAHGKANGNGFAINMNGADSLDAEYQRH</sequence>
<evidence type="ECO:0000256" key="1">
    <source>
        <dbReference type="ARBA" id="ARBA00022500"/>
    </source>
</evidence>
<keyword evidence="1" id="KW-0145">Chemotaxis</keyword>
<dbReference type="Proteomes" id="UP000475385">
    <property type="component" value="Unassembled WGS sequence"/>
</dbReference>
<proteinExistence type="inferred from homology"/>
<dbReference type="Gene3D" id="6.10.340.10">
    <property type="match status" value="1"/>
</dbReference>
<keyword evidence="3" id="KW-0807">Transducer</keyword>
<dbReference type="InterPro" id="IPR003660">
    <property type="entry name" value="HAMP_dom"/>
</dbReference>
<dbReference type="InterPro" id="IPR051310">
    <property type="entry name" value="MCP_chemotaxis"/>
</dbReference>
<feature type="compositionally biased region" description="Low complexity" evidence="5">
    <location>
        <begin position="330"/>
        <end position="345"/>
    </location>
</feature>
<dbReference type="Pfam" id="PF12729">
    <property type="entry name" value="4HB_MCP_1"/>
    <property type="match status" value="1"/>
</dbReference>
<feature type="region of interest" description="Disordered" evidence="5">
    <location>
        <begin position="315"/>
        <end position="368"/>
    </location>
</feature>
<evidence type="ECO:0000259" key="8">
    <source>
        <dbReference type="PROSITE" id="PS50885"/>
    </source>
</evidence>
<reference evidence="9 10" key="1">
    <citation type="submission" date="2020-02" db="EMBL/GenBank/DDBJ databases">
        <authorList>
            <person name="Kim H.M."/>
            <person name="Jeon C.O."/>
        </authorList>
    </citation>
    <scope>NUCLEOTIDE SEQUENCE [LARGE SCALE GENOMIC DNA]</scope>
    <source>
        <strain evidence="9 10">PeD5</strain>
    </source>
</reference>
<dbReference type="InterPro" id="IPR004090">
    <property type="entry name" value="Chemotax_Me-accpt_rcpt"/>
</dbReference>
<dbReference type="GO" id="GO:0005886">
    <property type="term" value="C:plasma membrane"/>
    <property type="evidence" value="ECO:0007669"/>
    <property type="project" value="TreeGrafter"/>
</dbReference>
<feature type="compositionally biased region" description="Polar residues" evidence="5">
    <location>
        <begin position="347"/>
        <end position="358"/>
    </location>
</feature>
<dbReference type="Pfam" id="PF00672">
    <property type="entry name" value="HAMP"/>
    <property type="match status" value="1"/>
</dbReference>
<evidence type="ECO:0000313" key="10">
    <source>
        <dbReference type="Proteomes" id="UP000475385"/>
    </source>
</evidence>
<evidence type="ECO:0000256" key="2">
    <source>
        <dbReference type="ARBA" id="ARBA00029447"/>
    </source>
</evidence>
<feature type="region of interest" description="Disordered" evidence="5">
    <location>
        <begin position="556"/>
        <end position="590"/>
    </location>
</feature>
<dbReference type="SUPFAM" id="SSF58104">
    <property type="entry name" value="Methyl-accepting chemotaxis protein (MCP) signaling domain"/>
    <property type="match status" value="1"/>
</dbReference>
<protein>
    <submittedName>
        <fullName evidence="9">HAMP domain-containing protein</fullName>
    </submittedName>
</protein>